<protein>
    <submittedName>
        <fullName evidence="2">Predicted dehydrogenase</fullName>
    </submittedName>
</protein>
<dbReference type="InterPro" id="IPR051450">
    <property type="entry name" value="Gfo/Idh/MocA_Oxidoreductases"/>
</dbReference>
<dbReference type="Gene3D" id="3.40.50.720">
    <property type="entry name" value="NAD(P)-binding Rossmann-like Domain"/>
    <property type="match status" value="1"/>
</dbReference>
<reference evidence="3" key="1">
    <citation type="submission" date="2016-10" db="EMBL/GenBank/DDBJ databases">
        <authorList>
            <person name="Varghese N."/>
            <person name="Submissions S."/>
        </authorList>
    </citation>
    <scope>NUCLEOTIDE SEQUENCE [LARGE SCALE GENOMIC DNA]</scope>
    <source>
        <strain evidence="3">DSM 22427</strain>
    </source>
</reference>
<accession>A0A1I6UK14</accession>
<dbReference type="InterPro" id="IPR036291">
    <property type="entry name" value="NAD(P)-bd_dom_sf"/>
</dbReference>
<organism evidence="2 3">
    <name type="scientific">Halostagnicola kamekurae</name>
    <dbReference type="NCBI Taxonomy" id="619731"/>
    <lineage>
        <taxon>Archaea</taxon>
        <taxon>Methanobacteriati</taxon>
        <taxon>Methanobacteriota</taxon>
        <taxon>Stenosarchaea group</taxon>
        <taxon>Halobacteria</taxon>
        <taxon>Halobacteriales</taxon>
        <taxon>Natrialbaceae</taxon>
        <taxon>Halostagnicola</taxon>
    </lineage>
</organism>
<dbReference type="RefSeq" id="WP_092907188.1">
    <property type="nucleotide sequence ID" value="NZ_FOZS01000004.1"/>
</dbReference>
<dbReference type="OrthoDB" id="25239at2157"/>
<dbReference type="Proteomes" id="UP000199199">
    <property type="component" value="Unassembled WGS sequence"/>
</dbReference>
<dbReference type="SUPFAM" id="SSF51735">
    <property type="entry name" value="NAD(P)-binding Rossmann-fold domains"/>
    <property type="match status" value="1"/>
</dbReference>
<sequence>MRFGIIGCGTIAQIMHIPNVVEIPDAELAAICDPAENVIEALGERYNVPPERRYTEAQQLIDESDIDAVIITTPMQTHADIVETTLESGLDTLVEKPLAVRPADARQLATVAEQSDATAMVAYNRRFELAYERLADELTDVEQIDSITDYAVDADFSKSLPDIYDLVEPELSDSFIERSTERRRRQCKQAIETDDDDLAAAYDFQLEHICHDVNALRGLFGDVASIEHVDFVRDGYFATAHLVFDGGERCVLQTGDSNRHWHEQFLRIDTPDRMLSLEFDHPFVKYNSASLSIRSGTEETVDCQYSPTREESFKRELERFIACSRDGAAVPTPISEACADVELIASLFAHGRE</sequence>
<dbReference type="EMBL" id="FOZS01000004">
    <property type="protein sequence ID" value="SFT01694.1"/>
    <property type="molecule type" value="Genomic_DNA"/>
</dbReference>
<dbReference type="AlphaFoldDB" id="A0A1I6UK14"/>
<evidence type="ECO:0000313" key="3">
    <source>
        <dbReference type="Proteomes" id="UP000199199"/>
    </source>
</evidence>
<name>A0A1I6UK14_9EURY</name>
<dbReference type="GO" id="GO:0000166">
    <property type="term" value="F:nucleotide binding"/>
    <property type="evidence" value="ECO:0007669"/>
    <property type="project" value="InterPro"/>
</dbReference>
<evidence type="ECO:0000313" key="2">
    <source>
        <dbReference type="EMBL" id="SFT01694.1"/>
    </source>
</evidence>
<keyword evidence="3" id="KW-1185">Reference proteome</keyword>
<dbReference type="PANTHER" id="PTHR43377">
    <property type="entry name" value="BILIVERDIN REDUCTASE A"/>
    <property type="match status" value="1"/>
</dbReference>
<dbReference type="Pfam" id="PF01408">
    <property type="entry name" value="GFO_IDH_MocA"/>
    <property type="match status" value="1"/>
</dbReference>
<gene>
    <name evidence="2" type="ORF">SAMN04488556_3937</name>
</gene>
<dbReference type="InterPro" id="IPR000683">
    <property type="entry name" value="Gfo/Idh/MocA-like_OxRdtase_N"/>
</dbReference>
<feature type="domain" description="Gfo/Idh/MocA-like oxidoreductase N-terminal" evidence="1">
    <location>
        <begin position="1"/>
        <end position="123"/>
    </location>
</feature>
<proteinExistence type="predicted"/>
<evidence type="ECO:0000259" key="1">
    <source>
        <dbReference type="Pfam" id="PF01408"/>
    </source>
</evidence>
<dbReference type="PANTHER" id="PTHR43377:SF1">
    <property type="entry name" value="BILIVERDIN REDUCTASE A"/>
    <property type="match status" value="1"/>
</dbReference>
<dbReference type="Gene3D" id="3.30.360.10">
    <property type="entry name" value="Dihydrodipicolinate Reductase, domain 2"/>
    <property type="match status" value="1"/>
</dbReference>